<name>A0A1J9PCC4_9EURO</name>
<dbReference type="Proteomes" id="UP000182235">
    <property type="component" value="Unassembled WGS sequence"/>
</dbReference>
<feature type="region of interest" description="Disordered" evidence="1">
    <location>
        <begin position="206"/>
        <end position="227"/>
    </location>
</feature>
<keyword evidence="3" id="KW-1185">Reference proteome</keyword>
<dbReference type="SUPFAM" id="SSF52833">
    <property type="entry name" value="Thioredoxin-like"/>
    <property type="match status" value="1"/>
</dbReference>
<reference evidence="2 3" key="1">
    <citation type="submission" date="2015-07" db="EMBL/GenBank/DDBJ databases">
        <title>Emmonsia species relationships and genome sequence.</title>
        <authorList>
            <consortium name="The Broad Institute Genomics Platform"/>
            <person name="Cuomo C.A."/>
            <person name="Munoz J.F."/>
            <person name="Imamovic A."/>
            <person name="Priest M.E."/>
            <person name="Young S."/>
            <person name="Clay O.K."/>
            <person name="McEwen J.G."/>
        </authorList>
    </citation>
    <scope>NUCLEOTIDE SEQUENCE [LARGE SCALE GENOMIC DNA]</scope>
    <source>
        <strain evidence="2 3">UAMH 9510</strain>
    </source>
</reference>
<dbReference type="VEuPathDB" id="FungiDB:AJ78_05915"/>
<dbReference type="AlphaFoldDB" id="A0A1J9PCC4"/>
<dbReference type="InterPro" id="IPR009737">
    <property type="entry name" value="Aim32/Apd1-like"/>
</dbReference>
<dbReference type="STRING" id="1447872.A0A1J9PCC4"/>
<dbReference type="EMBL" id="LGRN01000282">
    <property type="protein sequence ID" value="OJD13634.1"/>
    <property type="molecule type" value="Genomic_DNA"/>
</dbReference>
<dbReference type="InterPro" id="IPR036249">
    <property type="entry name" value="Thioredoxin-like_sf"/>
</dbReference>
<evidence type="ECO:0000313" key="3">
    <source>
        <dbReference type="Proteomes" id="UP000182235"/>
    </source>
</evidence>
<dbReference type="Gene3D" id="3.40.30.10">
    <property type="entry name" value="Glutaredoxin"/>
    <property type="match status" value="1"/>
</dbReference>
<sequence length="356" mass="40150">MFRSLVSFVKQNPPKSEAGNGSIEKKPAIFPIVDPTFDGPDCDKDCADCTIKFPSRFKVNSDRELYGSIKPFVKHVLVATGKADWAPKVENEVGSLMEGFKNGSFKPKQGRMMVSASNLSIEPEENNKITEDSQRQEDEVATSVLVLPSFTFVDSVTVSRIPEFMDRFIDSSLPESDAEIPLGQEDPVSPMNRTEVQAQAKGEVEPEFMPEPNGQTSHSNHRYHHHHHHQLTTRPCLRDHLILLCSHNRRDARCGISAPLIRRELERHLRPLGLYRDEDDSRPGGVGIVYVSHVGGHKFAANVLIYRREEEQMIWLARVRPVDCEGIVRQTILKGKVVHPEQLRGGFDEKRGVASW</sequence>
<evidence type="ECO:0008006" key="4">
    <source>
        <dbReference type="Google" id="ProtNLM"/>
    </source>
</evidence>
<dbReference type="OrthoDB" id="10253744at2759"/>
<dbReference type="Pfam" id="PF06999">
    <property type="entry name" value="Suc_Fer-like"/>
    <property type="match status" value="1"/>
</dbReference>
<accession>A0A1J9PCC4</accession>
<dbReference type="PANTHER" id="PTHR31902:SF8">
    <property type="entry name" value="SUCRASE_FERREDOXIN DOMAIN-CONTAINING PROTEIN"/>
    <property type="match status" value="1"/>
</dbReference>
<organism evidence="2 3">
    <name type="scientific">Emergomyces pasteurianus Ep9510</name>
    <dbReference type="NCBI Taxonomy" id="1447872"/>
    <lineage>
        <taxon>Eukaryota</taxon>
        <taxon>Fungi</taxon>
        <taxon>Dikarya</taxon>
        <taxon>Ascomycota</taxon>
        <taxon>Pezizomycotina</taxon>
        <taxon>Eurotiomycetes</taxon>
        <taxon>Eurotiomycetidae</taxon>
        <taxon>Onygenales</taxon>
        <taxon>Ajellomycetaceae</taxon>
        <taxon>Emergomyces</taxon>
    </lineage>
</organism>
<proteinExistence type="predicted"/>
<dbReference type="CDD" id="cd03062">
    <property type="entry name" value="TRX_Fd_Sucrase"/>
    <property type="match status" value="1"/>
</dbReference>
<evidence type="ECO:0000313" key="2">
    <source>
        <dbReference type="EMBL" id="OJD13634.1"/>
    </source>
</evidence>
<gene>
    <name evidence="2" type="ORF">AJ78_05915</name>
</gene>
<evidence type="ECO:0000256" key="1">
    <source>
        <dbReference type="SAM" id="MobiDB-lite"/>
    </source>
</evidence>
<comment type="caution">
    <text evidence="2">The sequence shown here is derived from an EMBL/GenBank/DDBJ whole genome shotgun (WGS) entry which is preliminary data.</text>
</comment>
<dbReference type="PANTHER" id="PTHR31902">
    <property type="entry name" value="ACTIN PATCHES DISTAL PROTEIN 1"/>
    <property type="match status" value="1"/>
</dbReference>
<protein>
    <recommendedName>
        <fullName evidence="4">Sucrase/ferredoxin-like family protein</fullName>
    </recommendedName>
</protein>